<dbReference type="Proteomes" id="UP001153737">
    <property type="component" value="Chromosome 6"/>
</dbReference>
<evidence type="ECO:0000256" key="1">
    <source>
        <dbReference type="SAM" id="MobiDB-lite"/>
    </source>
</evidence>
<dbReference type="AlphaFoldDB" id="A0A9N9SHL8"/>
<accession>A0A9N9SHL8</accession>
<sequence length="153" mass="17875">MYCYIKYIDYKDIQPSEFICTAIENKQLLFNPDCYIRIILDYVYGEVGIPNEIQNKFDFATEKGKVLKINDYPPNVIGLEIFTDKETYYIVYWDDDNQIKPMLGGASREITEFEAYQRRRSSQSKRRSSANKSSQGSSLVSNETKLRMSQSKN</sequence>
<organism evidence="2 3">
    <name type="scientific">Phaedon cochleariae</name>
    <name type="common">Mustard beetle</name>
    <dbReference type="NCBI Taxonomy" id="80249"/>
    <lineage>
        <taxon>Eukaryota</taxon>
        <taxon>Metazoa</taxon>
        <taxon>Ecdysozoa</taxon>
        <taxon>Arthropoda</taxon>
        <taxon>Hexapoda</taxon>
        <taxon>Insecta</taxon>
        <taxon>Pterygota</taxon>
        <taxon>Neoptera</taxon>
        <taxon>Endopterygota</taxon>
        <taxon>Coleoptera</taxon>
        <taxon>Polyphaga</taxon>
        <taxon>Cucujiformia</taxon>
        <taxon>Chrysomeloidea</taxon>
        <taxon>Chrysomelidae</taxon>
        <taxon>Chrysomelinae</taxon>
        <taxon>Chrysomelini</taxon>
        <taxon>Phaedon</taxon>
    </lineage>
</organism>
<evidence type="ECO:0000313" key="2">
    <source>
        <dbReference type="EMBL" id="CAG9822699.1"/>
    </source>
</evidence>
<name>A0A9N9SHL8_PHACE</name>
<dbReference type="InterPro" id="IPR039471">
    <property type="entry name" value="CXorf65-like"/>
</dbReference>
<feature type="region of interest" description="Disordered" evidence="1">
    <location>
        <begin position="115"/>
        <end position="153"/>
    </location>
</feature>
<keyword evidence="3" id="KW-1185">Reference proteome</keyword>
<feature type="compositionally biased region" description="Basic residues" evidence="1">
    <location>
        <begin position="118"/>
        <end position="129"/>
    </location>
</feature>
<dbReference type="OrthoDB" id="2109241at2759"/>
<gene>
    <name evidence="2" type="ORF">PHAECO_LOCUS10009</name>
</gene>
<evidence type="ECO:0000313" key="3">
    <source>
        <dbReference type="Proteomes" id="UP001153737"/>
    </source>
</evidence>
<feature type="compositionally biased region" description="Polar residues" evidence="1">
    <location>
        <begin position="136"/>
        <end position="153"/>
    </location>
</feature>
<dbReference type="EMBL" id="OU896712">
    <property type="protein sequence ID" value="CAG9822699.1"/>
    <property type="molecule type" value="Genomic_DNA"/>
</dbReference>
<proteinExistence type="predicted"/>
<reference evidence="2" key="2">
    <citation type="submission" date="2022-10" db="EMBL/GenBank/DDBJ databases">
        <authorList>
            <consortium name="ENA_rothamsted_submissions"/>
            <consortium name="culmorum"/>
            <person name="King R."/>
        </authorList>
    </citation>
    <scope>NUCLEOTIDE SEQUENCE</scope>
</reference>
<reference evidence="2" key="1">
    <citation type="submission" date="2022-01" db="EMBL/GenBank/DDBJ databases">
        <authorList>
            <person name="King R."/>
        </authorList>
    </citation>
    <scope>NUCLEOTIDE SEQUENCE</scope>
</reference>
<protein>
    <submittedName>
        <fullName evidence="2">Uncharacterized protein</fullName>
    </submittedName>
</protein>
<dbReference type="Pfam" id="PF15874">
    <property type="entry name" value="Il2rg"/>
    <property type="match status" value="1"/>
</dbReference>